<dbReference type="EMBL" id="BLLF01002727">
    <property type="protein sequence ID" value="GFH25128.1"/>
    <property type="molecule type" value="Genomic_DNA"/>
</dbReference>
<dbReference type="Proteomes" id="UP000485058">
    <property type="component" value="Unassembled WGS sequence"/>
</dbReference>
<evidence type="ECO:0000313" key="1">
    <source>
        <dbReference type="EMBL" id="GFH25128.1"/>
    </source>
</evidence>
<evidence type="ECO:0000313" key="2">
    <source>
        <dbReference type="Proteomes" id="UP000485058"/>
    </source>
</evidence>
<organism evidence="1 2">
    <name type="scientific">Haematococcus lacustris</name>
    <name type="common">Green alga</name>
    <name type="synonym">Haematococcus pluvialis</name>
    <dbReference type="NCBI Taxonomy" id="44745"/>
    <lineage>
        <taxon>Eukaryota</taxon>
        <taxon>Viridiplantae</taxon>
        <taxon>Chlorophyta</taxon>
        <taxon>core chlorophytes</taxon>
        <taxon>Chlorophyceae</taxon>
        <taxon>CS clade</taxon>
        <taxon>Chlamydomonadales</taxon>
        <taxon>Haematococcaceae</taxon>
        <taxon>Haematococcus</taxon>
    </lineage>
</organism>
<dbReference type="AlphaFoldDB" id="A0A6A0A1M9"/>
<keyword evidence="2" id="KW-1185">Reference proteome</keyword>
<gene>
    <name evidence="1" type="ORF">HaLaN_23041</name>
</gene>
<comment type="caution">
    <text evidence="1">The sequence shown here is derived from an EMBL/GenBank/DDBJ whole genome shotgun (WGS) entry which is preliminary data.</text>
</comment>
<reference evidence="1 2" key="1">
    <citation type="submission" date="2020-02" db="EMBL/GenBank/DDBJ databases">
        <title>Draft genome sequence of Haematococcus lacustris strain NIES-144.</title>
        <authorList>
            <person name="Morimoto D."/>
            <person name="Nakagawa S."/>
            <person name="Yoshida T."/>
            <person name="Sawayama S."/>
        </authorList>
    </citation>
    <scope>NUCLEOTIDE SEQUENCE [LARGE SCALE GENOMIC DNA]</scope>
    <source>
        <strain evidence="1 2">NIES-144</strain>
    </source>
</reference>
<sequence length="96" mass="9913">MAASTVVTKWPAQILYQNASSLRYAGSPHSRAAAARGLTASPPGVTLSANFLADLLQLQPEVLEELLETVVVGAELADAIAGCGPGQRQKTQPVAT</sequence>
<proteinExistence type="predicted"/>
<accession>A0A6A0A1M9</accession>
<name>A0A6A0A1M9_HAELA</name>
<protein>
    <submittedName>
        <fullName evidence="1">Uncharacterized protein</fullName>
    </submittedName>
</protein>